<dbReference type="Gene3D" id="1.20.58.480">
    <property type="match status" value="1"/>
</dbReference>
<dbReference type="SUPFAM" id="SSF140959">
    <property type="entry name" value="Indolic compounds 2,3-dioxygenase-like"/>
    <property type="match status" value="1"/>
</dbReference>
<organism evidence="1 2">
    <name type="scientific">Aquimarina addita</name>
    <dbReference type="NCBI Taxonomy" id="870485"/>
    <lineage>
        <taxon>Bacteria</taxon>
        <taxon>Pseudomonadati</taxon>
        <taxon>Bacteroidota</taxon>
        <taxon>Flavobacteriia</taxon>
        <taxon>Flavobacteriales</taxon>
        <taxon>Flavobacteriaceae</taxon>
        <taxon>Aquimarina</taxon>
    </lineage>
</organism>
<proteinExistence type="predicted"/>
<dbReference type="PANTHER" id="PTHR10138:SF0">
    <property type="entry name" value="TRYPTOPHAN 2,3-DIOXYGENASE"/>
    <property type="match status" value="1"/>
</dbReference>
<sequence length="321" mass="38256">MDKSIKPEIAEKIKQLEKKFKNSGQDLGSYLDGLLHDRYLTYWDYIHLDTLLSLQIPRTHFPDEEIFITYHQITELYFKLIIHEQKQIIDDKLQNAEFFTGKLDRINRYFRVLINSFDVMIKGMDKEQFLKYRMSLLPASGFQSVQFRMIEIYSTPLVHLVDSKKRSQFSEQDLLEDIYEHLYWKSGATDLETGEKTLTLKQFEYRYTPRMMRIANQVKQSTIYHKYLDLPEKERNNAQLIKALRTFDSNVNINWLLMHMGAAYRYLKKDKGQVLATGGTNWKSFLPPSFQSIQFFPNLWSAEEKENWGQQWVTHLFNTAK</sequence>
<evidence type="ECO:0000313" key="1">
    <source>
        <dbReference type="EMBL" id="GAA4116675.1"/>
    </source>
</evidence>
<protein>
    <submittedName>
        <fullName evidence="1">Tryptophan 2,3-dioxygenase family protein</fullName>
    </submittedName>
</protein>
<dbReference type="Proteomes" id="UP001500459">
    <property type="component" value="Unassembled WGS sequence"/>
</dbReference>
<accession>A0ABP7XHI4</accession>
<dbReference type="RefSeq" id="WP_344926526.1">
    <property type="nucleotide sequence ID" value="NZ_BAABCW010000005.1"/>
</dbReference>
<name>A0ABP7XHI4_9FLAO</name>
<gene>
    <name evidence="1" type="ORF">GCM10022393_17440</name>
</gene>
<reference evidence="2" key="1">
    <citation type="journal article" date="2019" name="Int. J. Syst. Evol. Microbiol.">
        <title>The Global Catalogue of Microorganisms (GCM) 10K type strain sequencing project: providing services to taxonomists for standard genome sequencing and annotation.</title>
        <authorList>
            <consortium name="The Broad Institute Genomics Platform"/>
            <consortium name="The Broad Institute Genome Sequencing Center for Infectious Disease"/>
            <person name="Wu L."/>
            <person name="Ma J."/>
        </authorList>
    </citation>
    <scope>NUCLEOTIDE SEQUENCE [LARGE SCALE GENOMIC DNA]</scope>
    <source>
        <strain evidence="2">JCM 17106</strain>
    </source>
</reference>
<dbReference type="EMBL" id="BAABCW010000005">
    <property type="protein sequence ID" value="GAA4116675.1"/>
    <property type="molecule type" value="Genomic_DNA"/>
</dbReference>
<dbReference type="InterPro" id="IPR037217">
    <property type="entry name" value="Trp/Indoleamine_2_3_dOase-like"/>
</dbReference>
<evidence type="ECO:0000313" key="2">
    <source>
        <dbReference type="Proteomes" id="UP001500459"/>
    </source>
</evidence>
<dbReference type="InterPro" id="IPR004981">
    <property type="entry name" value="Trp_2_3_dOase"/>
</dbReference>
<dbReference type="PANTHER" id="PTHR10138">
    <property type="entry name" value="TRYPTOPHAN 2,3-DIOXYGENASE"/>
    <property type="match status" value="1"/>
</dbReference>
<dbReference type="Pfam" id="PF03301">
    <property type="entry name" value="Trp_dioxygenase"/>
    <property type="match status" value="1"/>
</dbReference>
<comment type="caution">
    <text evidence="1">The sequence shown here is derived from an EMBL/GenBank/DDBJ whole genome shotgun (WGS) entry which is preliminary data.</text>
</comment>
<keyword evidence="2" id="KW-1185">Reference proteome</keyword>